<protein>
    <recommendedName>
        <fullName evidence="2">Aip3p/Bud6 N-terminal domain-containing protein</fullName>
    </recommendedName>
</protein>
<sequence>MSNLSDAKSWQKSNPTVNTSLNYTPPSSPSDVPTAVSTLLGLTRQLQDVLRLWSLGQASESQVSDAYILVGMQFNATVNAFARYHVDLSDLFSVPAELRNTLEICLGEDPCQRTLDRYMPAVRAIVFTLLQGLQAKQGPYRKAVEGARTSLGSPRTPTLREFKRSG</sequence>
<evidence type="ECO:0000313" key="3">
    <source>
        <dbReference type="EMBL" id="THH32037.1"/>
    </source>
</evidence>
<feature type="region of interest" description="Disordered" evidence="1">
    <location>
        <begin position="1"/>
        <end position="30"/>
    </location>
</feature>
<proteinExistence type="predicted"/>
<comment type="caution">
    <text evidence="3">The sequence shown here is derived from an EMBL/GenBank/DDBJ whole genome shotgun (WGS) entry which is preliminary data.</text>
</comment>
<dbReference type="AlphaFoldDB" id="A0A4S4N201"/>
<organism evidence="3 4">
    <name type="scientific">Antrodiella citrinella</name>
    <dbReference type="NCBI Taxonomy" id="2447956"/>
    <lineage>
        <taxon>Eukaryota</taxon>
        <taxon>Fungi</taxon>
        <taxon>Dikarya</taxon>
        <taxon>Basidiomycota</taxon>
        <taxon>Agaricomycotina</taxon>
        <taxon>Agaricomycetes</taxon>
        <taxon>Polyporales</taxon>
        <taxon>Steccherinaceae</taxon>
        <taxon>Antrodiella</taxon>
    </lineage>
</organism>
<accession>A0A4S4N201</accession>
<evidence type="ECO:0000259" key="2">
    <source>
        <dbReference type="Pfam" id="PF23153"/>
    </source>
</evidence>
<feature type="domain" description="Aip3p/Bud6 N-terminal" evidence="2">
    <location>
        <begin position="34"/>
        <end position="141"/>
    </location>
</feature>
<dbReference type="OrthoDB" id="783096at2759"/>
<gene>
    <name evidence="3" type="ORF">EUX98_g2140</name>
</gene>
<dbReference type="EMBL" id="SGPM01000031">
    <property type="protein sequence ID" value="THH32037.1"/>
    <property type="molecule type" value="Genomic_DNA"/>
</dbReference>
<reference evidence="3 4" key="1">
    <citation type="submission" date="2019-02" db="EMBL/GenBank/DDBJ databases">
        <title>Genome sequencing of the rare red list fungi Antrodiella citrinella (Flaviporus citrinellus).</title>
        <authorList>
            <person name="Buettner E."/>
            <person name="Kellner H."/>
        </authorList>
    </citation>
    <scope>NUCLEOTIDE SEQUENCE [LARGE SCALE GENOMIC DNA]</scope>
    <source>
        <strain evidence="3 4">DSM 108506</strain>
    </source>
</reference>
<evidence type="ECO:0000313" key="4">
    <source>
        <dbReference type="Proteomes" id="UP000308730"/>
    </source>
</evidence>
<evidence type="ECO:0000256" key="1">
    <source>
        <dbReference type="SAM" id="MobiDB-lite"/>
    </source>
</evidence>
<keyword evidence="4" id="KW-1185">Reference proteome</keyword>
<dbReference type="InterPro" id="IPR056279">
    <property type="entry name" value="Aip3p_Bud6_N"/>
</dbReference>
<name>A0A4S4N201_9APHY</name>
<dbReference type="Pfam" id="PF23153">
    <property type="entry name" value="Aip3p_Bud6_N"/>
    <property type="match status" value="1"/>
</dbReference>
<dbReference type="Proteomes" id="UP000308730">
    <property type="component" value="Unassembled WGS sequence"/>
</dbReference>
<feature type="region of interest" description="Disordered" evidence="1">
    <location>
        <begin position="146"/>
        <end position="166"/>
    </location>
</feature>